<dbReference type="Gene3D" id="2.40.128.630">
    <property type="match status" value="1"/>
</dbReference>
<dbReference type="EMBL" id="BOOY01000003">
    <property type="protein sequence ID" value="GIJ01250.1"/>
    <property type="molecule type" value="Genomic_DNA"/>
</dbReference>
<gene>
    <name evidence="3" type="ORF">Sya03_06020</name>
</gene>
<evidence type="ECO:0000313" key="3">
    <source>
        <dbReference type="EMBL" id="GIJ01250.1"/>
    </source>
</evidence>
<dbReference type="InterPro" id="IPR015943">
    <property type="entry name" value="WD40/YVTN_repeat-like_dom_sf"/>
</dbReference>
<evidence type="ECO:0000256" key="1">
    <source>
        <dbReference type="SAM" id="MobiDB-lite"/>
    </source>
</evidence>
<comment type="caution">
    <text evidence="3">The sequence shown here is derived from an EMBL/GenBank/DDBJ whole genome shotgun (WGS) entry which is preliminary data.</text>
</comment>
<dbReference type="Gene3D" id="2.130.10.10">
    <property type="entry name" value="YVTN repeat-like/Quinoprotein amine dehydrogenase"/>
    <property type="match status" value="1"/>
</dbReference>
<dbReference type="InterPro" id="IPR002372">
    <property type="entry name" value="PQQ_rpt_dom"/>
</dbReference>
<evidence type="ECO:0000313" key="4">
    <source>
        <dbReference type="Proteomes" id="UP000652013"/>
    </source>
</evidence>
<organism evidence="3 4">
    <name type="scientific">Spirilliplanes yamanashiensis</name>
    <dbReference type="NCBI Taxonomy" id="42233"/>
    <lineage>
        <taxon>Bacteria</taxon>
        <taxon>Bacillati</taxon>
        <taxon>Actinomycetota</taxon>
        <taxon>Actinomycetes</taxon>
        <taxon>Micromonosporales</taxon>
        <taxon>Micromonosporaceae</taxon>
        <taxon>Spirilliplanes</taxon>
    </lineage>
</organism>
<feature type="domain" description="Pyrrolo-quinoline quinone repeat" evidence="2">
    <location>
        <begin position="133"/>
        <end position="225"/>
    </location>
</feature>
<accession>A0A8J3Y474</accession>
<keyword evidence="4" id="KW-1185">Reference proteome</keyword>
<dbReference type="SUPFAM" id="SSF50998">
    <property type="entry name" value="Quinoprotein alcohol dehydrogenase-like"/>
    <property type="match status" value="1"/>
</dbReference>
<evidence type="ECO:0000259" key="2">
    <source>
        <dbReference type="Pfam" id="PF13360"/>
    </source>
</evidence>
<name>A0A8J3Y474_9ACTN</name>
<reference evidence="3" key="1">
    <citation type="submission" date="2021-01" db="EMBL/GenBank/DDBJ databases">
        <title>Whole genome shotgun sequence of Spirilliplanes yamanashiensis NBRC 15828.</title>
        <authorList>
            <person name="Komaki H."/>
            <person name="Tamura T."/>
        </authorList>
    </citation>
    <scope>NUCLEOTIDE SEQUENCE</scope>
    <source>
        <strain evidence="3">NBRC 15828</strain>
    </source>
</reference>
<proteinExistence type="predicted"/>
<dbReference type="RefSeq" id="WP_203936580.1">
    <property type="nucleotide sequence ID" value="NZ_BAAAGJ010000005.1"/>
</dbReference>
<dbReference type="InterPro" id="IPR011047">
    <property type="entry name" value="Quinoprotein_ADH-like_sf"/>
</dbReference>
<dbReference type="AlphaFoldDB" id="A0A8J3Y474"/>
<dbReference type="Proteomes" id="UP000652013">
    <property type="component" value="Unassembled WGS sequence"/>
</dbReference>
<feature type="region of interest" description="Disordered" evidence="1">
    <location>
        <begin position="1"/>
        <end position="27"/>
    </location>
</feature>
<sequence>MGADAPGPVIDLGVLGPTGDDEPPAGPGLRHALPGTVRNTAAAVLAVLAAVLLGGSAPPPGERVAQLAAISIDGVRAHTLGDELVYVLAAGADALSAYRLDDGTLRWTVPVDPGTFDVQFLPRIGAVLGTTADERTTAFDAVTGARRWRAPGGFAGDLGEHLLFTTRLAGTGDRMAVADPATGAARWEFALPADGSITLDERAGEVYLLAADGTLTVRRLADGAVLRGGRLDRQVPAGDPSAWARLQSDDGLLMLVETDALGATTVSTYLSDTFALAWRRPVDTEGVNRCGPLLCLTDARSVRTLDPRTGAERWTNRQWRWTGEQVAGHLVGNAATDDDPDLGLIDAATGRTVAELGPVNLVRGDDWLVLRRERVPGRRLVLGARTVVSRLTAGGPPAVLGTVSGVVWQSCRATGRYLVCPTVLGMLTVHRVEGRG</sequence>
<dbReference type="Pfam" id="PF13360">
    <property type="entry name" value="PQQ_2"/>
    <property type="match status" value="1"/>
</dbReference>
<protein>
    <recommendedName>
        <fullName evidence="2">Pyrrolo-quinoline quinone repeat domain-containing protein</fullName>
    </recommendedName>
</protein>